<dbReference type="Gene3D" id="3.40.50.1820">
    <property type="entry name" value="alpha/beta hydrolase"/>
    <property type="match status" value="1"/>
</dbReference>
<dbReference type="InterPro" id="IPR013094">
    <property type="entry name" value="AB_hydrolase_3"/>
</dbReference>
<evidence type="ECO:0000313" key="4">
    <source>
        <dbReference type="EMBL" id="NYE74323.1"/>
    </source>
</evidence>
<dbReference type="InterPro" id="IPR002168">
    <property type="entry name" value="Lipase_GDXG_HIS_AS"/>
</dbReference>
<comment type="similarity">
    <text evidence="1">Belongs to the 'GDXG' lipolytic enzyme family.</text>
</comment>
<gene>
    <name evidence="4" type="ORF">BKA15_005652</name>
</gene>
<dbReference type="RefSeq" id="WP_179756539.1">
    <property type="nucleotide sequence ID" value="NZ_JACCBU010000001.1"/>
</dbReference>
<proteinExistence type="inferred from homology"/>
<dbReference type="AlphaFoldDB" id="A0A7Y9LEZ0"/>
<feature type="domain" description="Alpha/beta hydrolase fold-3" evidence="3">
    <location>
        <begin position="58"/>
        <end position="255"/>
    </location>
</feature>
<sequence length="284" mass="30227">MTITTEDPNRAHWTALAAGQEPVWEDLGADPDSIETELTTDPAGRWLRPPDPLPGAAVLAIHGGGFIGGSTHTHRRLFGRLAEATGTATFAVEYGLVPEHVFPSQLDTVTAAYRRLLDRGATRVAVTGDSCGAGLAMALALRVRDEGLPAPAGVMLISAWVDLEATGDTYDTGSDPFFTRDLVRQLGAGYLAGTDPHHPLAAPIHADLRDLPPVYLQVGAAEAGLGDSRRLARRLLEAGVEVRLEEYGGQLHTFQMAAGRTRVADEAVGKAGRWLRSTLTRQVG</sequence>
<dbReference type="PANTHER" id="PTHR48081:SF30">
    <property type="entry name" value="ACETYL-HYDROLASE LIPR-RELATED"/>
    <property type="match status" value="1"/>
</dbReference>
<accession>A0A7Y9LEZ0</accession>
<dbReference type="PANTHER" id="PTHR48081">
    <property type="entry name" value="AB HYDROLASE SUPERFAMILY PROTEIN C4A8.06C"/>
    <property type="match status" value="1"/>
</dbReference>
<dbReference type="EMBL" id="JACCBU010000001">
    <property type="protein sequence ID" value="NYE74323.1"/>
    <property type="molecule type" value="Genomic_DNA"/>
</dbReference>
<evidence type="ECO:0000313" key="5">
    <source>
        <dbReference type="Proteomes" id="UP000569914"/>
    </source>
</evidence>
<reference evidence="4 5" key="1">
    <citation type="submission" date="2020-07" db="EMBL/GenBank/DDBJ databases">
        <title>Sequencing the genomes of 1000 actinobacteria strains.</title>
        <authorList>
            <person name="Klenk H.-P."/>
        </authorList>
    </citation>
    <scope>NUCLEOTIDE SEQUENCE [LARGE SCALE GENOMIC DNA]</scope>
    <source>
        <strain evidence="4 5">DSM 22083</strain>
    </source>
</reference>
<protein>
    <submittedName>
        <fullName evidence="4">Acetyl esterase/lipase</fullName>
    </submittedName>
</protein>
<keyword evidence="2" id="KW-0378">Hydrolase</keyword>
<dbReference type="PROSITE" id="PS01173">
    <property type="entry name" value="LIPASE_GDXG_HIS"/>
    <property type="match status" value="1"/>
</dbReference>
<comment type="caution">
    <text evidence="4">The sequence shown here is derived from an EMBL/GenBank/DDBJ whole genome shotgun (WGS) entry which is preliminary data.</text>
</comment>
<keyword evidence="5" id="KW-1185">Reference proteome</keyword>
<evidence type="ECO:0000256" key="2">
    <source>
        <dbReference type="ARBA" id="ARBA00022801"/>
    </source>
</evidence>
<dbReference type="Proteomes" id="UP000569914">
    <property type="component" value="Unassembled WGS sequence"/>
</dbReference>
<evidence type="ECO:0000256" key="1">
    <source>
        <dbReference type="ARBA" id="ARBA00010515"/>
    </source>
</evidence>
<dbReference type="InterPro" id="IPR029058">
    <property type="entry name" value="AB_hydrolase_fold"/>
</dbReference>
<dbReference type="GO" id="GO:0004806">
    <property type="term" value="F:triacylglycerol lipase activity"/>
    <property type="evidence" value="ECO:0007669"/>
    <property type="project" value="TreeGrafter"/>
</dbReference>
<name>A0A7Y9LEZ0_9ACTN</name>
<evidence type="ECO:0000259" key="3">
    <source>
        <dbReference type="Pfam" id="PF07859"/>
    </source>
</evidence>
<organism evidence="4 5">
    <name type="scientific">Microlunatus parietis</name>
    <dbReference type="NCBI Taxonomy" id="682979"/>
    <lineage>
        <taxon>Bacteria</taxon>
        <taxon>Bacillati</taxon>
        <taxon>Actinomycetota</taxon>
        <taxon>Actinomycetes</taxon>
        <taxon>Propionibacteriales</taxon>
        <taxon>Propionibacteriaceae</taxon>
        <taxon>Microlunatus</taxon>
    </lineage>
</organism>
<dbReference type="InterPro" id="IPR050300">
    <property type="entry name" value="GDXG_lipolytic_enzyme"/>
</dbReference>
<dbReference type="Pfam" id="PF07859">
    <property type="entry name" value="Abhydrolase_3"/>
    <property type="match status" value="1"/>
</dbReference>
<dbReference type="SUPFAM" id="SSF53474">
    <property type="entry name" value="alpha/beta-Hydrolases"/>
    <property type="match status" value="1"/>
</dbReference>